<dbReference type="InterPro" id="IPR011050">
    <property type="entry name" value="Pectin_lyase_fold/virulence"/>
</dbReference>
<proteinExistence type="predicted"/>
<dbReference type="Proteomes" id="UP000289738">
    <property type="component" value="Chromosome B07"/>
</dbReference>
<evidence type="ECO:0000256" key="2">
    <source>
        <dbReference type="ARBA" id="ARBA00022512"/>
    </source>
</evidence>
<evidence type="ECO:0000313" key="3">
    <source>
        <dbReference type="EMBL" id="RYR00100.1"/>
    </source>
</evidence>
<protein>
    <submittedName>
        <fullName evidence="3">Uncharacterized protein</fullName>
    </submittedName>
</protein>
<organism evidence="3 4">
    <name type="scientific">Arachis hypogaea</name>
    <name type="common">Peanut</name>
    <dbReference type="NCBI Taxonomy" id="3818"/>
    <lineage>
        <taxon>Eukaryota</taxon>
        <taxon>Viridiplantae</taxon>
        <taxon>Streptophyta</taxon>
        <taxon>Embryophyta</taxon>
        <taxon>Tracheophyta</taxon>
        <taxon>Spermatophyta</taxon>
        <taxon>Magnoliopsida</taxon>
        <taxon>eudicotyledons</taxon>
        <taxon>Gunneridae</taxon>
        <taxon>Pentapetalae</taxon>
        <taxon>rosids</taxon>
        <taxon>fabids</taxon>
        <taxon>Fabales</taxon>
        <taxon>Fabaceae</taxon>
        <taxon>Papilionoideae</taxon>
        <taxon>50 kb inversion clade</taxon>
        <taxon>dalbergioids sensu lato</taxon>
        <taxon>Dalbergieae</taxon>
        <taxon>Pterocarpus clade</taxon>
        <taxon>Arachis</taxon>
    </lineage>
</organism>
<gene>
    <name evidence="3" type="ORF">Ahy_B07g088170</name>
</gene>
<dbReference type="SUPFAM" id="SSF51126">
    <property type="entry name" value="Pectin lyase-like"/>
    <property type="match status" value="1"/>
</dbReference>
<dbReference type="AlphaFoldDB" id="A0A444YDV2"/>
<evidence type="ECO:0000256" key="1">
    <source>
        <dbReference type="ARBA" id="ARBA00004191"/>
    </source>
</evidence>
<dbReference type="STRING" id="3818.A0A444YDV2"/>
<comment type="caution">
    <text evidence="3">The sequence shown here is derived from an EMBL/GenBank/DDBJ whole genome shotgun (WGS) entry which is preliminary data.</text>
</comment>
<keyword evidence="2" id="KW-0134">Cell wall</keyword>
<accession>A0A444YDV2</accession>
<comment type="subcellular location">
    <subcellularLocation>
        <location evidence="1">Secreted</location>
        <location evidence="1">Cell wall</location>
    </subcellularLocation>
</comment>
<name>A0A444YDV2_ARAHY</name>
<evidence type="ECO:0000313" key="4">
    <source>
        <dbReference type="Proteomes" id="UP000289738"/>
    </source>
</evidence>
<keyword evidence="4" id="KW-1185">Reference proteome</keyword>
<sequence>MSRLGNGKMKMWVEWDDHNTTAYSPTFQFNADNIVVKSISFRNAYNNPINTDTRVLAVVAMISGDKSYFYRVVMAEVWHKCDWKSIKIRRRIWRIYNSTRKRKSRKFKWICVQKLQYFLKWFYFFEKALDTLY</sequence>
<reference evidence="3 4" key="1">
    <citation type="submission" date="2019-01" db="EMBL/GenBank/DDBJ databases">
        <title>Sequencing of cultivated peanut Arachis hypogaea provides insights into genome evolution and oil improvement.</title>
        <authorList>
            <person name="Chen X."/>
        </authorList>
    </citation>
    <scope>NUCLEOTIDE SEQUENCE [LARGE SCALE GENOMIC DNA]</scope>
    <source>
        <strain evidence="4">cv. Fuhuasheng</strain>
        <tissue evidence="3">Leaves</tissue>
    </source>
</reference>
<dbReference type="Gene3D" id="2.160.20.10">
    <property type="entry name" value="Single-stranded right-handed beta-helix, Pectin lyase-like"/>
    <property type="match status" value="1"/>
</dbReference>
<dbReference type="InterPro" id="IPR012334">
    <property type="entry name" value="Pectin_lyas_fold"/>
</dbReference>
<keyword evidence="2" id="KW-0964">Secreted</keyword>
<dbReference type="EMBL" id="SDMP01000017">
    <property type="protein sequence ID" value="RYR00100.1"/>
    <property type="molecule type" value="Genomic_DNA"/>
</dbReference>